<proteinExistence type="predicted"/>
<organism evidence="2 3">
    <name type="scientific">Rotaria sordida</name>
    <dbReference type="NCBI Taxonomy" id="392033"/>
    <lineage>
        <taxon>Eukaryota</taxon>
        <taxon>Metazoa</taxon>
        <taxon>Spiralia</taxon>
        <taxon>Gnathifera</taxon>
        <taxon>Rotifera</taxon>
        <taxon>Eurotatoria</taxon>
        <taxon>Bdelloidea</taxon>
        <taxon>Philodinida</taxon>
        <taxon>Philodinidae</taxon>
        <taxon>Rotaria</taxon>
    </lineage>
</organism>
<accession>A0A815J7F5</accession>
<gene>
    <name evidence="2" type="ORF">SEV965_LOCUS30064</name>
</gene>
<comment type="caution">
    <text evidence="2">The sequence shown here is derived from an EMBL/GenBank/DDBJ whole genome shotgun (WGS) entry which is preliminary data.</text>
</comment>
<dbReference type="AlphaFoldDB" id="A0A815J7F5"/>
<reference evidence="2" key="1">
    <citation type="submission" date="2021-02" db="EMBL/GenBank/DDBJ databases">
        <authorList>
            <person name="Nowell W R."/>
        </authorList>
    </citation>
    <scope>NUCLEOTIDE SEQUENCE</scope>
</reference>
<dbReference type="Proteomes" id="UP000663889">
    <property type="component" value="Unassembled WGS sequence"/>
</dbReference>
<protein>
    <submittedName>
        <fullName evidence="2">Uncharacterized protein</fullName>
    </submittedName>
</protein>
<evidence type="ECO:0000313" key="2">
    <source>
        <dbReference type="EMBL" id="CAF1374266.1"/>
    </source>
</evidence>
<evidence type="ECO:0000256" key="1">
    <source>
        <dbReference type="SAM" id="MobiDB-lite"/>
    </source>
</evidence>
<evidence type="ECO:0000313" key="3">
    <source>
        <dbReference type="Proteomes" id="UP000663889"/>
    </source>
</evidence>
<feature type="region of interest" description="Disordered" evidence="1">
    <location>
        <begin position="100"/>
        <end position="128"/>
    </location>
</feature>
<sequence length="128" mass="14612">MGNSGFHKSSIDIFETTEENRMDSSHFLEWIDRTASLLRKELEHEKGGCLIPLNNKKLDQEKQDNEDAAIRATLRLRNPRTRSSSSSVIAESNSTLTTFMPVAKSSRKRGHFGRPPISWTENPKENIR</sequence>
<name>A0A815J7F5_9BILA</name>
<dbReference type="EMBL" id="CAJNOU010003164">
    <property type="protein sequence ID" value="CAF1374266.1"/>
    <property type="molecule type" value="Genomic_DNA"/>
</dbReference>